<sequence>MTPLLTRRLLIRPFTLEDAPFILRLLNEPSFIEHIADKGVRTIDQAEDYLRQGPLASYAAHGHGLWMVQDRGAGTPMGMCGLIRREAFPEVDLGYAFVPEFWGCGYAREAAAACLAYAREALKLPGVLAIVSPGNAPSTRLLEALGFRSTGSMAWSPGDEVAVYRIALD</sequence>
<dbReference type="EMBL" id="AP027079">
    <property type="protein sequence ID" value="BDU69699.1"/>
    <property type="molecule type" value="Genomic_DNA"/>
</dbReference>
<dbReference type="PANTHER" id="PTHR43792:SF1">
    <property type="entry name" value="N-ACETYLTRANSFERASE DOMAIN-CONTAINING PROTEIN"/>
    <property type="match status" value="1"/>
</dbReference>
<dbReference type="PROSITE" id="PS51186">
    <property type="entry name" value="GNAT"/>
    <property type="match status" value="1"/>
</dbReference>
<dbReference type="InterPro" id="IPR016181">
    <property type="entry name" value="Acyl_CoA_acyltransferase"/>
</dbReference>
<keyword evidence="3" id="KW-1185">Reference proteome</keyword>
<accession>A0ABN6UXS1</accession>
<gene>
    <name evidence="2" type="ORF">GETHOR_18000</name>
</gene>
<name>A0ABN6UXS1_9BACT</name>
<dbReference type="RefSeq" id="WP_286353424.1">
    <property type="nucleotide sequence ID" value="NZ_AP027079.1"/>
</dbReference>
<dbReference type="SUPFAM" id="SSF55729">
    <property type="entry name" value="Acyl-CoA N-acyltransferases (Nat)"/>
    <property type="match status" value="1"/>
</dbReference>
<evidence type="ECO:0000259" key="1">
    <source>
        <dbReference type="PROSITE" id="PS51186"/>
    </source>
</evidence>
<dbReference type="InterPro" id="IPR000182">
    <property type="entry name" value="GNAT_dom"/>
</dbReference>
<dbReference type="PANTHER" id="PTHR43792">
    <property type="entry name" value="GNAT FAMILY, PUTATIVE (AFU_ORTHOLOGUE AFUA_3G00765)-RELATED-RELATED"/>
    <property type="match status" value="1"/>
</dbReference>
<feature type="domain" description="N-acetyltransferase" evidence="1">
    <location>
        <begin position="9"/>
        <end position="169"/>
    </location>
</feature>
<reference evidence="3" key="1">
    <citation type="journal article" date="2023" name="Int. J. Syst. Evol. Microbiol.">
        <title>Mesoterricola silvestris gen. nov., sp. nov., Mesoterricola sediminis sp. nov., Geothrix oryzae sp. nov., Geothrix edaphica sp. nov., Geothrix rubra sp. nov., and Geothrix limicola sp. nov., six novel members of Acidobacteriota isolated from soils.</title>
        <authorList>
            <person name="Itoh H."/>
            <person name="Sugisawa Y."/>
            <person name="Mise K."/>
            <person name="Xu Z."/>
            <person name="Kuniyasu M."/>
            <person name="Ushijima N."/>
            <person name="Kawano K."/>
            <person name="Kobayashi E."/>
            <person name="Shiratori Y."/>
            <person name="Masuda Y."/>
            <person name="Senoo K."/>
        </authorList>
    </citation>
    <scope>NUCLEOTIDE SEQUENCE [LARGE SCALE GENOMIC DNA]</scope>
    <source>
        <strain evidence="3">Red222</strain>
    </source>
</reference>
<protein>
    <submittedName>
        <fullName evidence="2">N-acetyltransferase</fullName>
    </submittedName>
</protein>
<dbReference type="Gene3D" id="3.40.630.30">
    <property type="match status" value="1"/>
</dbReference>
<evidence type="ECO:0000313" key="3">
    <source>
        <dbReference type="Proteomes" id="UP001242010"/>
    </source>
</evidence>
<evidence type="ECO:0000313" key="2">
    <source>
        <dbReference type="EMBL" id="BDU69699.1"/>
    </source>
</evidence>
<organism evidence="2 3">
    <name type="scientific">Geothrix oryzae</name>
    <dbReference type="NCBI Taxonomy" id="2927975"/>
    <lineage>
        <taxon>Bacteria</taxon>
        <taxon>Pseudomonadati</taxon>
        <taxon>Acidobacteriota</taxon>
        <taxon>Holophagae</taxon>
        <taxon>Holophagales</taxon>
        <taxon>Holophagaceae</taxon>
        <taxon>Geothrix</taxon>
    </lineage>
</organism>
<dbReference type="Pfam" id="PF13302">
    <property type="entry name" value="Acetyltransf_3"/>
    <property type="match status" value="1"/>
</dbReference>
<proteinExistence type="predicted"/>
<dbReference type="InterPro" id="IPR051531">
    <property type="entry name" value="N-acetyltransferase"/>
</dbReference>
<dbReference type="Proteomes" id="UP001242010">
    <property type="component" value="Chromosome"/>
</dbReference>